<evidence type="ECO:0000256" key="3">
    <source>
        <dbReference type="ARBA" id="ARBA00012243"/>
    </source>
</evidence>
<dbReference type="RefSeq" id="WP_145068307.1">
    <property type="nucleotide sequence ID" value="NZ_CP036287.1"/>
</dbReference>
<evidence type="ECO:0000256" key="11">
    <source>
        <dbReference type="ARBA" id="ARBA00023317"/>
    </source>
</evidence>
<dbReference type="NCBIfam" id="TIGR00163">
    <property type="entry name" value="PS_decarb"/>
    <property type="match status" value="1"/>
</dbReference>
<dbReference type="KEGG" id="pbap:Pla133_40160"/>
<evidence type="ECO:0000256" key="4">
    <source>
        <dbReference type="ARBA" id="ARBA00022516"/>
    </source>
</evidence>
<keyword evidence="5" id="KW-0210">Decarboxylase</keyword>
<keyword evidence="14" id="KW-1185">Reference proteome</keyword>
<comment type="pathway">
    <text evidence="12">Phospholipid metabolism; phosphatidylethanolamine biosynthesis.</text>
</comment>
<dbReference type="PANTHER" id="PTHR10067:SF6">
    <property type="entry name" value="PHOSPHATIDYLSERINE DECARBOXYLASE PROENZYME, MITOCHONDRIAL"/>
    <property type="match status" value="1"/>
</dbReference>
<evidence type="ECO:0000256" key="6">
    <source>
        <dbReference type="ARBA" id="ARBA00023098"/>
    </source>
</evidence>
<name>A0A518BPJ6_9BACT</name>
<comment type="cofactor">
    <cofactor evidence="1">
        <name>pyruvate</name>
        <dbReference type="ChEBI" id="CHEBI:15361"/>
    </cofactor>
</comment>
<keyword evidence="9 13" id="KW-0456">Lyase</keyword>
<protein>
    <recommendedName>
        <fullName evidence="3">phosphatidylserine decarboxylase</fullName>
        <ecNumber evidence="3">4.1.1.65</ecNumber>
    </recommendedName>
</protein>
<keyword evidence="6" id="KW-0443">Lipid metabolism</keyword>
<evidence type="ECO:0000256" key="7">
    <source>
        <dbReference type="ARBA" id="ARBA00023145"/>
    </source>
</evidence>
<dbReference type="EC" id="4.1.1.65" evidence="3"/>
<dbReference type="Pfam" id="PF02666">
    <property type="entry name" value="PS_Dcarbxylase"/>
    <property type="match status" value="1"/>
</dbReference>
<keyword evidence="7" id="KW-0865">Zymogen</keyword>
<keyword evidence="11" id="KW-0670">Pyruvate</keyword>
<keyword evidence="4" id="KW-0444">Lipid biosynthesis</keyword>
<dbReference type="PANTHER" id="PTHR10067">
    <property type="entry name" value="PHOSPHATIDYLSERINE DECARBOXYLASE"/>
    <property type="match status" value="1"/>
</dbReference>
<keyword evidence="10" id="KW-1208">Phospholipid metabolism</keyword>
<evidence type="ECO:0000256" key="9">
    <source>
        <dbReference type="ARBA" id="ARBA00023239"/>
    </source>
</evidence>
<evidence type="ECO:0000256" key="10">
    <source>
        <dbReference type="ARBA" id="ARBA00023264"/>
    </source>
</evidence>
<evidence type="ECO:0000256" key="5">
    <source>
        <dbReference type="ARBA" id="ARBA00022793"/>
    </source>
</evidence>
<dbReference type="InterPro" id="IPR033177">
    <property type="entry name" value="PSD-B"/>
</dbReference>
<evidence type="ECO:0000256" key="2">
    <source>
        <dbReference type="ARBA" id="ARBA00005189"/>
    </source>
</evidence>
<dbReference type="GO" id="GO:0004609">
    <property type="term" value="F:phosphatidylserine decarboxylase activity"/>
    <property type="evidence" value="ECO:0007669"/>
    <property type="project" value="UniProtKB-EC"/>
</dbReference>
<accession>A0A518BPJ6</accession>
<dbReference type="EMBL" id="CP036287">
    <property type="protein sequence ID" value="QDU68901.1"/>
    <property type="molecule type" value="Genomic_DNA"/>
</dbReference>
<proteinExistence type="predicted"/>
<dbReference type="UniPathway" id="UPA00558"/>
<dbReference type="AlphaFoldDB" id="A0A518BPJ6"/>
<dbReference type="GO" id="GO:0006646">
    <property type="term" value="P:phosphatidylethanolamine biosynthetic process"/>
    <property type="evidence" value="ECO:0007669"/>
    <property type="project" value="UniProtKB-UniPathway"/>
</dbReference>
<sequence>MTTPLRTLGSHAVGWLADRRLPKRLRAPAHRIFAALAKADLEETRPPLDGYASVAAFFVRRLVDGARPIVADPMFLPSPADGRVQSIEPIENDTILQAKGQPYSVSELLAGVEGDCGADGPVELNGGLALTVYLSPRDYHRVHCPEAGELERVRWVDGARFSVAPKVLLARPRVFVRNERAVLRLRSSRGTYFLVLVGALNVGRIRVMGVEPGQEYPTRRDPHFARGEELGRFELGSTVILLFPPGMAQALPQLGPEDPVRMGEALARLSK</sequence>
<evidence type="ECO:0000256" key="1">
    <source>
        <dbReference type="ARBA" id="ARBA00001928"/>
    </source>
</evidence>
<organism evidence="13 14">
    <name type="scientific">Engelhardtia mirabilis</name>
    <dbReference type="NCBI Taxonomy" id="2528011"/>
    <lineage>
        <taxon>Bacteria</taxon>
        <taxon>Pseudomonadati</taxon>
        <taxon>Planctomycetota</taxon>
        <taxon>Planctomycetia</taxon>
        <taxon>Planctomycetia incertae sedis</taxon>
        <taxon>Engelhardtia</taxon>
    </lineage>
</organism>
<dbReference type="InterPro" id="IPR003817">
    <property type="entry name" value="PS_Dcarbxylase"/>
</dbReference>
<gene>
    <name evidence="13" type="primary">psd</name>
    <name evidence="13" type="ORF">Pla133_40160</name>
</gene>
<evidence type="ECO:0000313" key="14">
    <source>
        <dbReference type="Proteomes" id="UP000316921"/>
    </source>
</evidence>
<reference evidence="13 14" key="1">
    <citation type="submission" date="2019-02" db="EMBL/GenBank/DDBJ databases">
        <title>Deep-cultivation of Planctomycetes and their phenomic and genomic characterization uncovers novel biology.</title>
        <authorList>
            <person name="Wiegand S."/>
            <person name="Jogler M."/>
            <person name="Boedeker C."/>
            <person name="Pinto D."/>
            <person name="Vollmers J."/>
            <person name="Rivas-Marin E."/>
            <person name="Kohn T."/>
            <person name="Peeters S.H."/>
            <person name="Heuer A."/>
            <person name="Rast P."/>
            <person name="Oberbeckmann S."/>
            <person name="Bunk B."/>
            <person name="Jeske O."/>
            <person name="Meyerdierks A."/>
            <person name="Storesund J.E."/>
            <person name="Kallscheuer N."/>
            <person name="Luecker S."/>
            <person name="Lage O.M."/>
            <person name="Pohl T."/>
            <person name="Merkel B.J."/>
            <person name="Hornburger P."/>
            <person name="Mueller R.-W."/>
            <person name="Bruemmer F."/>
            <person name="Labrenz M."/>
            <person name="Spormann A.M."/>
            <person name="Op den Camp H."/>
            <person name="Overmann J."/>
            <person name="Amann R."/>
            <person name="Jetten M.S.M."/>
            <person name="Mascher T."/>
            <person name="Medema M.H."/>
            <person name="Devos D.P."/>
            <person name="Kaster A.-K."/>
            <person name="Ovreas L."/>
            <person name="Rohde M."/>
            <person name="Galperin M.Y."/>
            <person name="Jogler C."/>
        </authorList>
    </citation>
    <scope>NUCLEOTIDE SEQUENCE [LARGE SCALE GENOMIC DNA]</scope>
    <source>
        <strain evidence="13 14">Pla133</strain>
    </source>
</reference>
<evidence type="ECO:0000256" key="8">
    <source>
        <dbReference type="ARBA" id="ARBA00023209"/>
    </source>
</evidence>
<comment type="pathway">
    <text evidence="2">Lipid metabolism.</text>
</comment>
<evidence type="ECO:0000313" key="13">
    <source>
        <dbReference type="EMBL" id="QDU68901.1"/>
    </source>
</evidence>
<keyword evidence="8" id="KW-0594">Phospholipid biosynthesis</keyword>
<evidence type="ECO:0000256" key="12">
    <source>
        <dbReference type="ARBA" id="ARBA00024326"/>
    </source>
</evidence>
<dbReference type="Proteomes" id="UP000316921">
    <property type="component" value="Chromosome"/>
</dbReference>